<dbReference type="InterPro" id="IPR001806">
    <property type="entry name" value="Small_GTPase"/>
</dbReference>
<dbReference type="InterPro" id="IPR027417">
    <property type="entry name" value="P-loop_NTPase"/>
</dbReference>
<dbReference type="PROSITE" id="PS51421">
    <property type="entry name" value="RAS"/>
    <property type="match status" value="1"/>
</dbReference>
<evidence type="ECO:0000313" key="4">
    <source>
        <dbReference type="EMBL" id="ELR23046.1"/>
    </source>
</evidence>
<dbReference type="OrthoDB" id="18798at2759"/>
<dbReference type="Pfam" id="PF00071">
    <property type="entry name" value="Ras"/>
    <property type="match status" value="1"/>
</dbReference>
<dbReference type="EMBL" id="KB007867">
    <property type="protein sequence ID" value="ELR23046.1"/>
    <property type="molecule type" value="Genomic_DNA"/>
</dbReference>
<dbReference type="PRINTS" id="PR00449">
    <property type="entry name" value="RASTRNSFRMNG"/>
</dbReference>
<keyword evidence="2" id="KW-0342">GTP-binding</keyword>
<dbReference type="GO" id="GO:0003924">
    <property type="term" value="F:GTPase activity"/>
    <property type="evidence" value="ECO:0007669"/>
    <property type="project" value="InterPro"/>
</dbReference>
<dbReference type="STRING" id="1257118.L8HF57"/>
<dbReference type="Proteomes" id="UP000011083">
    <property type="component" value="Unassembled WGS sequence"/>
</dbReference>
<protein>
    <submittedName>
        <fullName evidence="4">Ras subfamily protein</fullName>
    </submittedName>
</protein>
<dbReference type="KEGG" id="acan:ACA1_360620"/>
<sequence length="313" mass="35126">MERPTRRGSRAHSDAKPNYEEVIGEFTPAPLSVSLGASTTALIHSRVGLRRSSGGVPPISRSDEGRVLREEEGGTTRDEGVDVVEKLTIALMGGGATGKSSLIVRMLHDRFEEVEDNDPTLLDEYELPYHFENRTYSLTLLDTVYRIFLFAAGQEQFSEQRLDAVKAAKGFLLVYDVTQRNRVGVLMESWNPSPTRLSFEEVEVFMNDLCRARLKDTRDMPIVIVGNKGDVPDELRQVPKTQAVKFAEDNGCPLIETSAKSGRNVHKVLEKLLQEITYYHTKALRGIMYKMKGVYTTPSIRIKGLPASQHIER</sequence>
<dbReference type="GO" id="GO:0005525">
    <property type="term" value="F:GTP binding"/>
    <property type="evidence" value="ECO:0007669"/>
    <property type="project" value="UniProtKB-KW"/>
</dbReference>
<dbReference type="GO" id="GO:0016020">
    <property type="term" value="C:membrane"/>
    <property type="evidence" value="ECO:0007669"/>
    <property type="project" value="InterPro"/>
</dbReference>
<dbReference type="SMART" id="SM00173">
    <property type="entry name" value="RAS"/>
    <property type="match status" value="1"/>
</dbReference>
<dbReference type="PROSITE" id="PS51419">
    <property type="entry name" value="RAB"/>
    <property type="match status" value="1"/>
</dbReference>
<dbReference type="VEuPathDB" id="AmoebaDB:ACA1_360620"/>
<evidence type="ECO:0000256" key="2">
    <source>
        <dbReference type="ARBA" id="ARBA00023134"/>
    </source>
</evidence>
<dbReference type="Gene3D" id="3.40.50.300">
    <property type="entry name" value="P-loop containing nucleotide triphosphate hydrolases"/>
    <property type="match status" value="1"/>
</dbReference>
<evidence type="ECO:0000256" key="1">
    <source>
        <dbReference type="ARBA" id="ARBA00022741"/>
    </source>
</evidence>
<dbReference type="SMART" id="SM00175">
    <property type="entry name" value="RAB"/>
    <property type="match status" value="1"/>
</dbReference>
<dbReference type="RefSeq" id="XP_004352523.1">
    <property type="nucleotide sequence ID" value="XM_004352471.1"/>
</dbReference>
<feature type="compositionally biased region" description="Basic and acidic residues" evidence="3">
    <location>
        <begin position="61"/>
        <end position="78"/>
    </location>
</feature>
<dbReference type="InterPro" id="IPR020849">
    <property type="entry name" value="Small_GTPase_Ras-type"/>
</dbReference>
<name>L8HF57_ACACF</name>
<proteinExistence type="predicted"/>
<dbReference type="PANTHER" id="PTHR24070">
    <property type="entry name" value="RAS, DI-RAS, AND RHEB FAMILY MEMBERS OF SMALL GTPASE SUPERFAMILY"/>
    <property type="match status" value="1"/>
</dbReference>
<keyword evidence="5" id="KW-1185">Reference proteome</keyword>
<dbReference type="GeneID" id="14924016"/>
<evidence type="ECO:0000256" key="3">
    <source>
        <dbReference type="SAM" id="MobiDB-lite"/>
    </source>
</evidence>
<accession>L8HF57</accession>
<keyword evidence="1" id="KW-0547">Nucleotide-binding</keyword>
<evidence type="ECO:0000313" key="5">
    <source>
        <dbReference type="Proteomes" id="UP000011083"/>
    </source>
</evidence>
<reference evidence="4 5" key="1">
    <citation type="journal article" date="2013" name="Genome Biol.">
        <title>Genome of Acanthamoeba castellanii highlights extensive lateral gene transfer and early evolution of tyrosine kinase signaling.</title>
        <authorList>
            <person name="Clarke M."/>
            <person name="Lohan A.J."/>
            <person name="Liu B."/>
            <person name="Lagkouvardos I."/>
            <person name="Roy S."/>
            <person name="Zafar N."/>
            <person name="Bertelli C."/>
            <person name="Schilde C."/>
            <person name="Kianianmomeni A."/>
            <person name="Burglin T.R."/>
            <person name="Frech C."/>
            <person name="Turcotte B."/>
            <person name="Kopec K.O."/>
            <person name="Synnott J.M."/>
            <person name="Choo C."/>
            <person name="Paponov I."/>
            <person name="Finkler A."/>
            <person name="Soon Heng Tan C."/>
            <person name="Hutchins A.P."/>
            <person name="Weinmeier T."/>
            <person name="Rattei T."/>
            <person name="Chu J.S."/>
            <person name="Gimenez G."/>
            <person name="Irimia M."/>
            <person name="Rigden D.J."/>
            <person name="Fitzpatrick D.A."/>
            <person name="Lorenzo-Morales J."/>
            <person name="Bateman A."/>
            <person name="Chiu C.H."/>
            <person name="Tang P."/>
            <person name="Hegemann P."/>
            <person name="Fromm H."/>
            <person name="Raoult D."/>
            <person name="Greub G."/>
            <person name="Miranda-Saavedra D."/>
            <person name="Chen N."/>
            <person name="Nash P."/>
            <person name="Ginger M.L."/>
            <person name="Horn M."/>
            <person name="Schaap P."/>
            <person name="Caler L."/>
            <person name="Loftus B."/>
        </authorList>
    </citation>
    <scope>NUCLEOTIDE SEQUENCE [LARGE SCALE GENOMIC DNA]</scope>
    <source>
        <strain evidence="4 5">Neff</strain>
    </source>
</reference>
<gene>
    <name evidence="4" type="ORF">ACA1_360620</name>
</gene>
<organism evidence="4 5">
    <name type="scientific">Acanthamoeba castellanii (strain ATCC 30010 / Neff)</name>
    <dbReference type="NCBI Taxonomy" id="1257118"/>
    <lineage>
        <taxon>Eukaryota</taxon>
        <taxon>Amoebozoa</taxon>
        <taxon>Discosea</taxon>
        <taxon>Longamoebia</taxon>
        <taxon>Centramoebida</taxon>
        <taxon>Acanthamoebidae</taxon>
        <taxon>Acanthamoeba</taxon>
    </lineage>
</organism>
<dbReference type="GO" id="GO:0007165">
    <property type="term" value="P:signal transduction"/>
    <property type="evidence" value="ECO:0007669"/>
    <property type="project" value="InterPro"/>
</dbReference>
<dbReference type="SMART" id="SM00174">
    <property type="entry name" value="RHO"/>
    <property type="match status" value="1"/>
</dbReference>
<feature type="region of interest" description="Disordered" evidence="3">
    <location>
        <begin position="53"/>
        <end position="78"/>
    </location>
</feature>
<dbReference type="SUPFAM" id="SSF52540">
    <property type="entry name" value="P-loop containing nucleoside triphosphate hydrolases"/>
    <property type="match status" value="1"/>
</dbReference>
<dbReference type="AlphaFoldDB" id="L8HF57"/>